<dbReference type="OrthoDB" id="414463at2759"/>
<reference evidence="5 6" key="1">
    <citation type="journal article" date="2009" name="Science">
        <title>Green evolution and dynamic adaptations revealed by genomes of the marine picoeukaryotes Micromonas.</title>
        <authorList>
            <person name="Worden A.Z."/>
            <person name="Lee J.H."/>
            <person name="Mock T."/>
            <person name="Rouze P."/>
            <person name="Simmons M.P."/>
            <person name="Aerts A.L."/>
            <person name="Allen A.E."/>
            <person name="Cuvelier M.L."/>
            <person name="Derelle E."/>
            <person name="Everett M.V."/>
            <person name="Foulon E."/>
            <person name="Grimwood J."/>
            <person name="Gundlach H."/>
            <person name="Henrissat B."/>
            <person name="Napoli C."/>
            <person name="McDonald S.M."/>
            <person name="Parker M.S."/>
            <person name="Rombauts S."/>
            <person name="Salamov A."/>
            <person name="Von Dassow P."/>
            <person name="Badger J.H."/>
            <person name="Coutinho P.M."/>
            <person name="Demir E."/>
            <person name="Dubchak I."/>
            <person name="Gentemann C."/>
            <person name="Eikrem W."/>
            <person name="Gready J.E."/>
            <person name="John U."/>
            <person name="Lanier W."/>
            <person name="Lindquist E.A."/>
            <person name="Lucas S."/>
            <person name="Mayer K.F."/>
            <person name="Moreau H."/>
            <person name="Not F."/>
            <person name="Otillar R."/>
            <person name="Panaud O."/>
            <person name="Pangilinan J."/>
            <person name="Paulsen I."/>
            <person name="Piegu B."/>
            <person name="Poliakov A."/>
            <person name="Robbens S."/>
            <person name="Schmutz J."/>
            <person name="Toulza E."/>
            <person name="Wyss T."/>
            <person name="Zelensky A."/>
            <person name="Zhou K."/>
            <person name="Armbrust E.V."/>
            <person name="Bhattacharya D."/>
            <person name="Goodenough U.W."/>
            <person name="Van de Peer Y."/>
            <person name="Grigoriev I.V."/>
        </authorList>
    </citation>
    <scope>NUCLEOTIDE SEQUENCE [LARGE SCALE GENOMIC DNA]</scope>
    <source>
        <strain evidence="5 6">CCMP1545</strain>
    </source>
</reference>
<comment type="similarity">
    <text evidence="1">Belongs to the carbohydrate kinase PfkB family.</text>
</comment>
<evidence type="ECO:0000256" key="3">
    <source>
        <dbReference type="ARBA" id="ARBA00022777"/>
    </source>
</evidence>
<protein>
    <submittedName>
        <fullName evidence="5">PfkB family carbohydrate kinase</fullName>
    </submittedName>
</protein>
<dbReference type="Pfam" id="PF00294">
    <property type="entry name" value="PfkB"/>
    <property type="match status" value="1"/>
</dbReference>
<evidence type="ECO:0000256" key="2">
    <source>
        <dbReference type="ARBA" id="ARBA00022679"/>
    </source>
</evidence>
<dbReference type="SUPFAM" id="SSF53613">
    <property type="entry name" value="Ribokinase-like"/>
    <property type="match status" value="1"/>
</dbReference>
<sequence>MAEASSDGAVKRVVGLGDPVSDVLVRLDEPSYAKRVFAACGIAEPGGCLPVDADEDIARLLAVCGGEWVDFSGDDGDDGASASVSVATPECCPGGSAANVMKGIANLGGAASFVGMIGKDETGARYRALLASQNVSPILLECEDDDESGGERSLGSARCISLVERDGQRTMRTYLGASLRMSASDFPTDEALTGAALLHVEGYALYRPELCLAATRAAKARGLLVSLDLASFEARPIHWSPYDPVGVVVRNCRATLIEVLESGLVDLLFANEDEARELVGASALGVGGGGGAADERVDRGDDENFFNRSDADKALSWMLQHCAVACVSLGARGCVARAKDGAKGVAPAVRVPVVDTTGAGDSFTAGFLTAYLRCVLSRALVPVRPRRRGERRSLWTFSPGVCLSPPTSRFRSRRASTPFNSASDAFRLRLDDVIRSYGTTPRGGSVQACCVAGCVVGTALVQVLGAELSFGKWEELSREVNDVVERLGGGEAGGSRRE</sequence>
<dbReference type="OMA" id="GRAMEWM"/>
<name>C1N5Y6_MICPC</name>
<gene>
    <name evidence="5" type="ORF">MICPUCDRAFT_53093</name>
</gene>
<dbReference type="InterPro" id="IPR052700">
    <property type="entry name" value="Carb_kinase_PfkB-like"/>
</dbReference>
<dbReference type="EMBL" id="GG663748">
    <property type="protein sequence ID" value="EEH52375.1"/>
    <property type="molecule type" value="Genomic_DNA"/>
</dbReference>
<keyword evidence="3 5" id="KW-0418">Kinase</keyword>
<dbReference type="PROSITE" id="PS00584">
    <property type="entry name" value="PFKB_KINASES_2"/>
    <property type="match status" value="1"/>
</dbReference>
<dbReference type="InterPro" id="IPR029056">
    <property type="entry name" value="Ribokinase-like"/>
</dbReference>
<dbReference type="GO" id="GO:0016301">
    <property type="term" value="F:kinase activity"/>
    <property type="evidence" value="ECO:0007669"/>
    <property type="project" value="UniProtKB-KW"/>
</dbReference>
<dbReference type="RefSeq" id="XP_003063239.1">
    <property type="nucleotide sequence ID" value="XM_003063193.1"/>
</dbReference>
<dbReference type="GeneID" id="9688679"/>
<dbReference type="InterPro" id="IPR011611">
    <property type="entry name" value="PfkB_dom"/>
</dbReference>
<proteinExistence type="inferred from homology"/>
<keyword evidence="2" id="KW-0808">Transferase</keyword>
<dbReference type="InterPro" id="IPR002173">
    <property type="entry name" value="Carboh/pur_kinase_PfkB_CS"/>
</dbReference>
<feature type="domain" description="Carbohydrate kinase PfkB" evidence="4">
    <location>
        <begin position="66"/>
        <end position="373"/>
    </location>
</feature>
<evidence type="ECO:0000259" key="4">
    <source>
        <dbReference type="Pfam" id="PF00294"/>
    </source>
</evidence>
<accession>C1N5Y6</accession>
<evidence type="ECO:0000313" key="6">
    <source>
        <dbReference type="Proteomes" id="UP000001876"/>
    </source>
</evidence>
<dbReference type="STRING" id="564608.C1N5Y6"/>
<dbReference type="eggNOG" id="KOG2854">
    <property type="taxonomic scope" value="Eukaryota"/>
</dbReference>
<dbReference type="Proteomes" id="UP000001876">
    <property type="component" value="Unassembled WGS sequence"/>
</dbReference>
<keyword evidence="6" id="KW-1185">Reference proteome</keyword>
<evidence type="ECO:0000313" key="5">
    <source>
        <dbReference type="EMBL" id="EEH52375.1"/>
    </source>
</evidence>
<organism evidence="6">
    <name type="scientific">Micromonas pusilla (strain CCMP1545)</name>
    <name type="common">Picoplanktonic green alga</name>
    <dbReference type="NCBI Taxonomy" id="564608"/>
    <lineage>
        <taxon>Eukaryota</taxon>
        <taxon>Viridiplantae</taxon>
        <taxon>Chlorophyta</taxon>
        <taxon>Mamiellophyceae</taxon>
        <taxon>Mamiellales</taxon>
        <taxon>Mamiellaceae</taxon>
        <taxon>Micromonas</taxon>
    </lineage>
</organism>
<dbReference type="KEGG" id="mpp:MICPUCDRAFT_53093"/>
<dbReference type="AlphaFoldDB" id="C1N5Y6"/>
<evidence type="ECO:0000256" key="1">
    <source>
        <dbReference type="ARBA" id="ARBA00010688"/>
    </source>
</evidence>
<dbReference type="PANTHER" id="PTHR43320">
    <property type="entry name" value="SUGAR KINASE"/>
    <property type="match status" value="1"/>
</dbReference>
<dbReference type="Gene3D" id="3.40.1190.20">
    <property type="match status" value="1"/>
</dbReference>
<dbReference type="PANTHER" id="PTHR43320:SF1">
    <property type="entry name" value="OS01G0105900 PROTEIN"/>
    <property type="match status" value="1"/>
</dbReference>